<sequence length="61" mass="7166">MSFTFYSFDPIHREEDAYKNANKCLHKQLTPTMYSCKFPGKKWNENFSPYGYITAAEDICS</sequence>
<protein>
    <submittedName>
        <fullName evidence="1">Uncharacterized protein</fullName>
    </submittedName>
</protein>
<gene>
    <name evidence="1" type="ORF">PAHAL_5G037500</name>
</gene>
<name>A0A2T8IIZ1_9POAL</name>
<dbReference type="EMBL" id="CM008050">
    <property type="protein sequence ID" value="PVH37586.1"/>
    <property type="molecule type" value="Genomic_DNA"/>
</dbReference>
<dbReference type="Proteomes" id="UP000243499">
    <property type="component" value="Chromosome 5"/>
</dbReference>
<organism evidence="1">
    <name type="scientific">Panicum hallii</name>
    <dbReference type="NCBI Taxonomy" id="206008"/>
    <lineage>
        <taxon>Eukaryota</taxon>
        <taxon>Viridiplantae</taxon>
        <taxon>Streptophyta</taxon>
        <taxon>Embryophyta</taxon>
        <taxon>Tracheophyta</taxon>
        <taxon>Spermatophyta</taxon>
        <taxon>Magnoliopsida</taxon>
        <taxon>Liliopsida</taxon>
        <taxon>Poales</taxon>
        <taxon>Poaceae</taxon>
        <taxon>PACMAD clade</taxon>
        <taxon>Panicoideae</taxon>
        <taxon>Panicodae</taxon>
        <taxon>Paniceae</taxon>
        <taxon>Panicinae</taxon>
        <taxon>Panicum</taxon>
        <taxon>Panicum sect. Panicum</taxon>
    </lineage>
</organism>
<dbReference type="AlphaFoldDB" id="A0A2T8IIZ1"/>
<accession>A0A2T8IIZ1</accession>
<proteinExistence type="predicted"/>
<dbReference type="Gramene" id="PVH37586">
    <property type="protein sequence ID" value="PVH37586"/>
    <property type="gene ID" value="PAHAL_5G037500"/>
</dbReference>
<reference evidence="1" key="1">
    <citation type="submission" date="2018-04" db="EMBL/GenBank/DDBJ databases">
        <title>WGS assembly of Panicum hallii.</title>
        <authorList>
            <person name="Lovell J."/>
            <person name="Jenkins J."/>
            <person name="Lowry D."/>
            <person name="Mamidi S."/>
            <person name="Sreedasyam A."/>
            <person name="Weng X."/>
            <person name="Barry K."/>
            <person name="Bonette J."/>
            <person name="Campitelli B."/>
            <person name="Daum C."/>
            <person name="Gordon S."/>
            <person name="Gould B."/>
            <person name="Lipzen A."/>
            <person name="Macqueen A."/>
            <person name="Palacio-Mejia J."/>
            <person name="Plott C."/>
            <person name="Shakirov E."/>
            <person name="Shu S."/>
            <person name="Yoshinaga Y."/>
            <person name="Zane M."/>
            <person name="Rokhsar D."/>
            <person name="Grimwood J."/>
            <person name="Schmutz J."/>
            <person name="Juenger T."/>
        </authorList>
    </citation>
    <scope>NUCLEOTIDE SEQUENCE [LARGE SCALE GENOMIC DNA]</scope>
    <source>
        <strain evidence="1">FIL2</strain>
    </source>
</reference>
<evidence type="ECO:0000313" key="1">
    <source>
        <dbReference type="EMBL" id="PVH37586.1"/>
    </source>
</evidence>